<dbReference type="PANTHER" id="PTHR47197">
    <property type="entry name" value="PROTEIN NIRF"/>
    <property type="match status" value="1"/>
</dbReference>
<dbReference type="Proteomes" id="UP001500936">
    <property type="component" value="Unassembled WGS sequence"/>
</dbReference>
<evidence type="ECO:0008006" key="3">
    <source>
        <dbReference type="Google" id="ProtNLM"/>
    </source>
</evidence>
<gene>
    <name evidence="1" type="ORF">GCM10023187_33650</name>
</gene>
<dbReference type="Pfam" id="PF16819">
    <property type="entry name" value="DUF5074"/>
    <property type="match status" value="1"/>
</dbReference>
<proteinExistence type="predicted"/>
<dbReference type="SUPFAM" id="SSF51004">
    <property type="entry name" value="C-terminal (heme d1) domain of cytochrome cd1-nitrite reductase"/>
    <property type="match status" value="1"/>
</dbReference>
<evidence type="ECO:0000313" key="2">
    <source>
        <dbReference type="Proteomes" id="UP001500936"/>
    </source>
</evidence>
<evidence type="ECO:0000313" key="1">
    <source>
        <dbReference type="EMBL" id="GAA4409828.1"/>
    </source>
</evidence>
<comment type="caution">
    <text evidence="1">The sequence shown here is derived from an EMBL/GenBank/DDBJ whole genome shotgun (WGS) entry which is preliminary data.</text>
</comment>
<dbReference type="EMBL" id="BAABHB010000006">
    <property type="protein sequence ID" value="GAA4409828.1"/>
    <property type="molecule type" value="Genomic_DNA"/>
</dbReference>
<dbReference type="PANTHER" id="PTHR47197:SF3">
    <property type="entry name" value="DIHYDRO-HEME D1 DEHYDROGENASE"/>
    <property type="match status" value="1"/>
</dbReference>
<organism evidence="1 2">
    <name type="scientific">Nibrella viscosa</name>
    <dbReference type="NCBI Taxonomy" id="1084524"/>
    <lineage>
        <taxon>Bacteria</taxon>
        <taxon>Pseudomonadati</taxon>
        <taxon>Bacteroidota</taxon>
        <taxon>Cytophagia</taxon>
        <taxon>Cytophagales</taxon>
        <taxon>Spirosomataceae</taxon>
        <taxon>Nibrella</taxon>
    </lineage>
</organism>
<dbReference type="Gene3D" id="2.130.10.10">
    <property type="entry name" value="YVTN repeat-like/Quinoprotein amine dehydrogenase"/>
    <property type="match status" value="1"/>
</dbReference>
<dbReference type="InterPro" id="IPR031815">
    <property type="entry name" value="DUF5074"/>
</dbReference>
<dbReference type="InterPro" id="IPR015943">
    <property type="entry name" value="WD40/YVTN_repeat-like_dom_sf"/>
</dbReference>
<sequence length="359" mass="38561">MLLPNRLLHQALLAITFLGGLTACKVDTDVVVEPYESGILVIEEGAFQKGNASISYINRQTSQVTTEIFKKVNNRAIGDVLQSYVEIAGKGYLVVNNSNKVEIVDANTFKSTGTIESGLEQCRYMVPVSKDKAFVSCWGNSAKGSVAVVDLANRVVVKQLTTGAGPEGMLLKGTDLFVANSGGFDVDNTVSVINTQTDAVITTIPVGDVPTQLVMDRNQDIWVLCSGKPTWSSTDGLTKAELIRINATTKQIVGRITIGGKHINGNPDNLVINGDGTILYFTLNNAVYSMAISATVASIDAPLIRKNLYGLGYDNATNTLYGAYAGNFTQTGYVFRYRSGGQLIDSLRVGLIPSGFYFK</sequence>
<dbReference type="InterPro" id="IPR011964">
    <property type="entry name" value="YVTN_b-propeller_repeat"/>
</dbReference>
<keyword evidence="2" id="KW-1185">Reference proteome</keyword>
<dbReference type="NCBIfam" id="TIGR02276">
    <property type="entry name" value="beta_rpt_yvtn"/>
    <property type="match status" value="1"/>
</dbReference>
<protein>
    <recommendedName>
        <fullName evidence="3">40-residue YVTN family beta-propeller repeat-containing protein</fullName>
    </recommendedName>
</protein>
<name>A0ABP8KN11_9BACT</name>
<dbReference type="InterPro" id="IPR051200">
    <property type="entry name" value="Host-pathogen_enzymatic-act"/>
</dbReference>
<dbReference type="PROSITE" id="PS51257">
    <property type="entry name" value="PROKAR_LIPOPROTEIN"/>
    <property type="match status" value="1"/>
</dbReference>
<accession>A0ABP8KN11</accession>
<reference evidence="2" key="1">
    <citation type="journal article" date="2019" name="Int. J. Syst. Evol. Microbiol.">
        <title>The Global Catalogue of Microorganisms (GCM) 10K type strain sequencing project: providing services to taxonomists for standard genome sequencing and annotation.</title>
        <authorList>
            <consortium name="The Broad Institute Genomics Platform"/>
            <consortium name="The Broad Institute Genome Sequencing Center for Infectious Disease"/>
            <person name="Wu L."/>
            <person name="Ma J."/>
        </authorList>
    </citation>
    <scope>NUCLEOTIDE SEQUENCE [LARGE SCALE GENOMIC DNA]</scope>
    <source>
        <strain evidence="2">JCM 17925</strain>
    </source>
</reference>
<dbReference type="InterPro" id="IPR011048">
    <property type="entry name" value="Haem_d1_sf"/>
</dbReference>